<proteinExistence type="predicted"/>
<reference evidence="1 2" key="1">
    <citation type="submission" date="2023-09" db="EMBL/GenBank/DDBJ databases">
        <authorList>
            <person name="Wang M."/>
        </authorList>
    </citation>
    <scope>NUCLEOTIDE SEQUENCE [LARGE SCALE GENOMIC DNA]</scope>
    <source>
        <strain evidence="1">GT-2023</strain>
        <tissue evidence="1">Liver</tissue>
    </source>
</reference>
<accession>A0ABR3MMI9</accession>
<dbReference type="EMBL" id="JAYMGO010000011">
    <property type="protein sequence ID" value="KAL1265837.1"/>
    <property type="molecule type" value="Genomic_DNA"/>
</dbReference>
<organism evidence="1 2">
    <name type="scientific">Cirrhinus molitorella</name>
    <name type="common">mud carp</name>
    <dbReference type="NCBI Taxonomy" id="172907"/>
    <lineage>
        <taxon>Eukaryota</taxon>
        <taxon>Metazoa</taxon>
        <taxon>Chordata</taxon>
        <taxon>Craniata</taxon>
        <taxon>Vertebrata</taxon>
        <taxon>Euteleostomi</taxon>
        <taxon>Actinopterygii</taxon>
        <taxon>Neopterygii</taxon>
        <taxon>Teleostei</taxon>
        <taxon>Ostariophysi</taxon>
        <taxon>Cypriniformes</taxon>
        <taxon>Cyprinidae</taxon>
        <taxon>Labeoninae</taxon>
        <taxon>Labeonini</taxon>
        <taxon>Cirrhinus</taxon>
    </lineage>
</organism>
<keyword evidence="2" id="KW-1185">Reference proteome</keyword>
<evidence type="ECO:0000313" key="2">
    <source>
        <dbReference type="Proteomes" id="UP001558613"/>
    </source>
</evidence>
<evidence type="ECO:0000313" key="1">
    <source>
        <dbReference type="EMBL" id="KAL1265837.1"/>
    </source>
</evidence>
<dbReference type="Proteomes" id="UP001558613">
    <property type="component" value="Unassembled WGS sequence"/>
</dbReference>
<protein>
    <submittedName>
        <fullName evidence="1">Uncharacterized protein</fullName>
    </submittedName>
</protein>
<gene>
    <name evidence="1" type="ORF">QQF64_003864</name>
</gene>
<comment type="caution">
    <text evidence="1">The sequence shown here is derived from an EMBL/GenBank/DDBJ whole genome shotgun (WGS) entry which is preliminary data.</text>
</comment>
<sequence length="175" mass="18951">MSQTGSKQRIVFVYSSEISSDLGFQLLGSHVALDLWPPVSPLEGTLQSAHSLSVFPADPSFATKRAGDRLSEMFLLIPISSIITSFHVSGSVSRCVGEVVITPGSRALTSPASCSFLNKERATESIGRARTSLWRIRLQRQTCPTAALFVLVWQLVGRWRASGERCSKGEPASAL</sequence>
<name>A0ABR3MMI9_9TELE</name>